<evidence type="ECO:0000259" key="13">
    <source>
        <dbReference type="PROSITE" id="PS50835"/>
    </source>
</evidence>
<dbReference type="GO" id="GO:0010976">
    <property type="term" value="P:positive regulation of neuron projection development"/>
    <property type="evidence" value="ECO:0007669"/>
    <property type="project" value="TreeGrafter"/>
</dbReference>
<feature type="transmembrane region" description="Helical" evidence="11">
    <location>
        <begin position="511"/>
        <end position="535"/>
    </location>
</feature>
<evidence type="ECO:0000256" key="4">
    <source>
        <dbReference type="ARBA" id="ARBA00022889"/>
    </source>
</evidence>
<dbReference type="Proteomes" id="UP001175271">
    <property type="component" value="Unassembled WGS sequence"/>
</dbReference>
<keyword evidence="3" id="KW-0732">Signal</keyword>
<dbReference type="CDD" id="cd00192">
    <property type="entry name" value="PTKc"/>
    <property type="match status" value="1"/>
</dbReference>
<keyword evidence="4" id="KW-0130">Cell adhesion</keyword>
<evidence type="ECO:0000256" key="9">
    <source>
        <dbReference type="ARBA" id="ARBA00051243"/>
    </source>
</evidence>
<dbReference type="GO" id="GO:0004714">
    <property type="term" value="F:transmembrane receptor protein tyrosine kinase activity"/>
    <property type="evidence" value="ECO:0007669"/>
    <property type="project" value="UniProtKB-EC"/>
</dbReference>
<evidence type="ECO:0000259" key="12">
    <source>
        <dbReference type="PROSITE" id="PS50011"/>
    </source>
</evidence>
<dbReference type="PROSITE" id="PS50011">
    <property type="entry name" value="PROTEIN_KINASE_DOM"/>
    <property type="match status" value="1"/>
</dbReference>
<evidence type="ECO:0000256" key="5">
    <source>
        <dbReference type="ARBA" id="ARBA00022989"/>
    </source>
</evidence>
<dbReference type="InterPro" id="IPR007110">
    <property type="entry name" value="Ig-like_dom"/>
</dbReference>
<dbReference type="Pfam" id="PF07714">
    <property type="entry name" value="PK_Tyr_Ser-Thr"/>
    <property type="match status" value="1"/>
</dbReference>
<keyword evidence="6 11" id="KW-0472">Membrane</keyword>
<evidence type="ECO:0000256" key="6">
    <source>
        <dbReference type="ARBA" id="ARBA00023136"/>
    </source>
</evidence>
<dbReference type="PROSITE" id="PS00109">
    <property type="entry name" value="PROTEIN_KINASE_TYR"/>
    <property type="match status" value="1"/>
</dbReference>
<dbReference type="PANTHER" id="PTHR24416">
    <property type="entry name" value="TYROSINE-PROTEIN KINASE RECEPTOR"/>
    <property type="match status" value="1"/>
</dbReference>
<feature type="domain" description="Protein kinase" evidence="12">
    <location>
        <begin position="591"/>
        <end position="887"/>
    </location>
</feature>
<dbReference type="Pfam" id="PF01778">
    <property type="entry name" value="Ribosomal_L28e"/>
    <property type="match status" value="1"/>
</dbReference>
<keyword evidence="2 11" id="KW-0812">Transmembrane</keyword>
<gene>
    <name evidence="14" type="ORF">QR680_017280</name>
</gene>
<dbReference type="Gene3D" id="3.30.390.110">
    <property type="match status" value="1"/>
</dbReference>
<keyword evidence="5 11" id="KW-1133">Transmembrane helix</keyword>
<sequence>MANTEVVNASVDVQWEILKNNSAFLKKRRGFPAKFSSEKFNLKGVNIFSSSGLVQPKGVDIRADFENKALVLTTKRGKAITGNPCEVPVAITLKKDARRTLKSVKSIVKKHNPRQANIAVLRASHLLRAIKPAKSRYGKSTVKTEACDEGEAEWTRINCSTGQIHLSKSDVASFGETSKLSVQNCSEVLLDPFVFTHLKNLNTVEFSASSSSLLLWQAFADAEQVQVNLSGLEVACDCKNRWLSAPFAKGVAAVFNLAKLSPTVPLQGCALEACPEADAITADQKVVSGSEGAPLTLSCFTNGVLQEQPPGAEPFEWAFEEQPRRHALLHVTIRNRSLEARIESASAARDLGLVFCKCWQCALPAFDVIEVQIPTNLSLSVHEYPDMFQVVLHGFPLDNVNVSITRLADNRSETHRASSLQMMYFDGSLGLHSEGGHSSFFVKYFSVKLRECSHCEHRLEAGDYVLRFCSTDSCAEAVVFLSYPKHPVVIPPTLSPQEDGVRIEAHALHPLLNVVVGVLAFLSVGLCTLLAVVFAKRRLVKKGWEIQRRISRAPTDRTDETSIRLEDTSSAGYSTSGYIIRHVPEIERADLQLREKLGQGAYGEVYAAEWSGTRSSPMMRVAVKTLRNDVAFDAEMDAEAAMLSRLDHENVVRLYGMCRASEAPTMLVFELMNLGDLKTYLRDRQPRAADYSQFPPALNASELNNIVLQVGYGIRKGGIKGRAIATGLAYIHSQQIVHRDLAARNCLIAGQSDLRVCEAAFRPSITVKISDFGMSRRLYSQSQYYRMGSQTMLPVRWLPPECLNDGRFSHQSDMWSFGLTLWEVFSYGRVPFGDLSNNEVLSAVCSGIRPNRPRSCPQEMFDIMESCWKSAPSERLSSEDALVRVTMAQ</sequence>
<feature type="domain" description="Ig-like" evidence="13">
    <location>
        <begin position="275"/>
        <end position="356"/>
    </location>
</feature>
<evidence type="ECO:0000313" key="15">
    <source>
        <dbReference type="Proteomes" id="UP001175271"/>
    </source>
</evidence>
<protein>
    <recommendedName>
        <fullName evidence="16">Protein kinase domain-containing protein</fullName>
    </recommendedName>
</protein>
<dbReference type="InterPro" id="IPR011009">
    <property type="entry name" value="Kinase-like_dom_sf"/>
</dbReference>
<dbReference type="InterPro" id="IPR008266">
    <property type="entry name" value="Tyr_kinase_AS"/>
</dbReference>
<dbReference type="InterPro" id="IPR020635">
    <property type="entry name" value="Tyr_kinase_cat_dom"/>
</dbReference>
<dbReference type="GO" id="GO:0043235">
    <property type="term" value="C:receptor complex"/>
    <property type="evidence" value="ECO:0007669"/>
    <property type="project" value="TreeGrafter"/>
</dbReference>
<dbReference type="InterPro" id="IPR029004">
    <property type="entry name" value="Ribosomal_eL28/Mak16"/>
</dbReference>
<evidence type="ECO:0000256" key="10">
    <source>
        <dbReference type="PROSITE-ProRule" id="PRU10141"/>
    </source>
</evidence>
<comment type="subcellular location">
    <subcellularLocation>
        <location evidence="1">Cell membrane</location>
        <topology evidence="1">Single-pass membrane protein</topology>
    </subcellularLocation>
</comment>
<dbReference type="GO" id="GO:0007169">
    <property type="term" value="P:cell surface receptor protein tyrosine kinase signaling pathway"/>
    <property type="evidence" value="ECO:0007669"/>
    <property type="project" value="TreeGrafter"/>
</dbReference>
<dbReference type="GO" id="GO:0051897">
    <property type="term" value="P:positive regulation of phosphatidylinositol 3-kinase/protein kinase B signal transduction"/>
    <property type="evidence" value="ECO:0007669"/>
    <property type="project" value="TreeGrafter"/>
</dbReference>
<keyword evidence="7" id="KW-0675">Receptor</keyword>
<dbReference type="AlphaFoldDB" id="A0AA39HFZ8"/>
<evidence type="ECO:0000256" key="3">
    <source>
        <dbReference type="ARBA" id="ARBA00022729"/>
    </source>
</evidence>
<dbReference type="GO" id="GO:0005524">
    <property type="term" value="F:ATP binding"/>
    <property type="evidence" value="ECO:0007669"/>
    <property type="project" value="UniProtKB-UniRule"/>
</dbReference>
<dbReference type="InterPro" id="IPR000719">
    <property type="entry name" value="Prot_kinase_dom"/>
</dbReference>
<dbReference type="GO" id="GO:0005886">
    <property type="term" value="C:plasma membrane"/>
    <property type="evidence" value="ECO:0007669"/>
    <property type="project" value="UniProtKB-SubCell"/>
</dbReference>
<name>A0AA39HFZ8_9BILA</name>
<dbReference type="SUPFAM" id="SSF56112">
    <property type="entry name" value="Protein kinase-like (PK-like)"/>
    <property type="match status" value="1"/>
</dbReference>
<organism evidence="14 15">
    <name type="scientific">Steinernema hermaphroditum</name>
    <dbReference type="NCBI Taxonomy" id="289476"/>
    <lineage>
        <taxon>Eukaryota</taxon>
        <taxon>Metazoa</taxon>
        <taxon>Ecdysozoa</taxon>
        <taxon>Nematoda</taxon>
        <taxon>Chromadorea</taxon>
        <taxon>Rhabditida</taxon>
        <taxon>Tylenchina</taxon>
        <taxon>Panagrolaimomorpha</taxon>
        <taxon>Strongyloidoidea</taxon>
        <taxon>Steinernematidae</taxon>
        <taxon>Steinernema</taxon>
    </lineage>
</organism>
<evidence type="ECO:0000313" key="14">
    <source>
        <dbReference type="EMBL" id="KAK0404083.1"/>
    </source>
</evidence>
<dbReference type="GO" id="GO:0007155">
    <property type="term" value="P:cell adhesion"/>
    <property type="evidence" value="ECO:0007669"/>
    <property type="project" value="UniProtKB-KW"/>
</dbReference>
<dbReference type="SMART" id="SM00219">
    <property type="entry name" value="TyrKc"/>
    <property type="match status" value="1"/>
</dbReference>
<evidence type="ECO:0000256" key="7">
    <source>
        <dbReference type="ARBA" id="ARBA00023170"/>
    </source>
</evidence>
<proteinExistence type="predicted"/>
<evidence type="ECO:0000256" key="11">
    <source>
        <dbReference type="SAM" id="Phobius"/>
    </source>
</evidence>
<dbReference type="EMBL" id="JAUCMV010000004">
    <property type="protein sequence ID" value="KAK0404083.1"/>
    <property type="molecule type" value="Genomic_DNA"/>
</dbReference>
<dbReference type="PANTHER" id="PTHR24416:SF349">
    <property type="entry name" value="TYROSINE-PROTEIN KINASE RYK"/>
    <property type="match status" value="1"/>
</dbReference>
<dbReference type="PROSITE" id="PS00107">
    <property type="entry name" value="PROTEIN_KINASE_ATP"/>
    <property type="match status" value="1"/>
</dbReference>
<keyword evidence="15" id="KW-1185">Reference proteome</keyword>
<evidence type="ECO:0000256" key="8">
    <source>
        <dbReference type="ARBA" id="ARBA00023180"/>
    </source>
</evidence>
<keyword evidence="10" id="KW-0067">ATP-binding</keyword>
<reference evidence="14" key="1">
    <citation type="submission" date="2023-06" db="EMBL/GenBank/DDBJ databases">
        <title>Genomic analysis of the entomopathogenic nematode Steinernema hermaphroditum.</title>
        <authorList>
            <person name="Schwarz E.M."/>
            <person name="Heppert J.K."/>
            <person name="Baniya A."/>
            <person name="Schwartz H.T."/>
            <person name="Tan C.-H."/>
            <person name="Antoshechkin I."/>
            <person name="Sternberg P.W."/>
            <person name="Goodrich-Blair H."/>
            <person name="Dillman A.R."/>
        </authorList>
    </citation>
    <scope>NUCLEOTIDE SEQUENCE</scope>
    <source>
        <strain evidence="14">PS9179</strain>
        <tissue evidence="14">Whole animal</tissue>
    </source>
</reference>
<comment type="catalytic activity">
    <reaction evidence="9">
        <text>L-tyrosyl-[protein] + ATP = O-phospho-L-tyrosyl-[protein] + ADP + H(+)</text>
        <dbReference type="Rhea" id="RHEA:10596"/>
        <dbReference type="Rhea" id="RHEA-COMP:10136"/>
        <dbReference type="Rhea" id="RHEA-COMP:20101"/>
        <dbReference type="ChEBI" id="CHEBI:15378"/>
        <dbReference type="ChEBI" id="CHEBI:30616"/>
        <dbReference type="ChEBI" id="CHEBI:46858"/>
        <dbReference type="ChEBI" id="CHEBI:61978"/>
        <dbReference type="ChEBI" id="CHEBI:456216"/>
        <dbReference type="EC" id="2.7.10.1"/>
    </reaction>
</comment>
<dbReference type="InterPro" id="IPR050122">
    <property type="entry name" value="RTK"/>
</dbReference>
<dbReference type="Gene3D" id="1.10.510.10">
    <property type="entry name" value="Transferase(Phosphotransferase) domain 1"/>
    <property type="match status" value="1"/>
</dbReference>
<accession>A0AA39HFZ8</accession>
<evidence type="ECO:0000256" key="1">
    <source>
        <dbReference type="ARBA" id="ARBA00004162"/>
    </source>
</evidence>
<dbReference type="InterPro" id="IPR001245">
    <property type="entry name" value="Ser-Thr/Tyr_kinase_cat_dom"/>
</dbReference>
<feature type="binding site" evidence="10">
    <location>
        <position position="624"/>
    </location>
    <ligand>
        <name>ATP</name>
        <dbReference type="ChEBI" id="CHEBI:30616"/>
    </ligand>
</feature>
<dbReference type="PRINTS" id="PR00109">
    <property type="entry name" value="TYRKINASE"/>
</dbReference>
<keyword evidence="8" id="KW-0325">Glycoprotein</keyword>
<comment type="caution">
    <text evidence="14">The sequence shown here is derived from an EMBL/GenBank/DDBJ whole genome shotgun (WGS) entry which is preliminary data.</text>
</comment>
<keyword evidence="10" id="KW-0547">Nucleotide-binding</keyword>
<evidence type="ECO:0008006" key="16">
    <source>
        <dbReference type="Google" id="ProtNLM"/>
    </source>
</evidence>
<dbReference type="InterPro" id="IPR017441">
    <property type="entry name" value="Protein_kinase_ATP_BS"/>
</dbReference>
<dbReference type="PROSITE" id="PS50835">
    <property type="entry name" value="IG_LIKE"/>
    <property type="match status" value="1"/>
</dbReference>
<evidence type="ECO:0000256" key="2">
    <source>
        <dbReference type="ARBA" id="ARBA00022692"/>
    </source>
</evidence>